<dbReference type="AlphaFoldDB" id="A0AB39VK60"/>
<sequence>MKTNMIKALPVAAIMALLSQTAHADTFSVGAGALAATSPYRGYDTKYYPLPVINYDGDTFYVHTLVAGYNLWKDQQNQLSIIAGYNPFSFRPGHSDNEQLKRLKKRHGTLMAGLAYSYNAEWGTIRTTLTGDTLDNSNGIVGDVAYLYAIKGDNWAVVPGVGVTWDSANQNKYYYGISNRESYRSGLESYKPNDSFTPYVEVSAKYSFNPQWQAFVTGRYTRLTNEIKDSPMVNKSYTGLLMTGVTYTF</sequence>
<evidence type="ECO:0000256" key="1">
    <source>
        <dbReference type="ARBA" id="ARBA00004442"/>
    </source>
</evidence>
<evidence type="ECO:0000256" key="4">
    <source>
        <dbReference type="ARBA" id="ARBA00023136"/>
    </source>
</evidence>
<gene>
    <name evidence="7" type="ORF">AB3G37_13050</name>
</gene>
<dbReference type="GO" id="GO:0009252">
    <property type="term" value="P:peptidoglycan biosynthetic process"/>
    <property type="evidence" value="ECO:0007669"/>
    <property type="project" value="TreeGrafter"/>
</dbReference>
<comment type="subcellular location">
    <subcellularLocation>
        <location evidence="1">Cell outer membrane</location>
    </subcellularLocation>
</comment>
<keyword evidence="3 6" id="KW-0732">Signal</keyword>
<dbReference type="PANTHER" id="PTHR38776">
    <property type="entry name" value="MLTA-INTERACTING PROTEIN-RELATED"/>
    <property type="match status" value="1"/>
</dbReference>
<evidence type="ECO:0000313" key="7">
    <source>
        <dbReference type="EMBL" id="XDU70519.1"/>
    </source>
</evidence>
<dbReference type="EMBL" id="CP165628">
    <property type="protein sequence ID" value="XDU70519.1"/>
    <property type="molecule type" value="Genomic_DNA"/>
</dbReference>
<reference evidence="7" key="1">
    <citation type="submission" date="2024-07" db="EMBL/GenBank/DDBJ databases">
        <authorList>
            <person name="Biller S.J."/>
        </authorList>
    </citation>
    <scope>NUCLEOTIDE SEQUENCE</scope>
    <source>
        <strain evidence="7">WC2420</strain>
    </source>
</reference>
<keyword evidence="5" id="KW-0998">Cell outer membrane</keyword>
<accession>A0AB39VK60</accession>
<evidence type="ECO:0000256" key="2">
    <source>
        <dbReference type="ARBA" id="ARBA00005722"/>
    </source>
</evidence>
<dbReference type="GO" id="GO:0009279">
    <property type="term" value="C:cell outer membrane"/>
    <property type="evidence" value="ECO:0007669"/>
    <property type="project" value="UniProtKB-SubCell"/>
</dbReference>
<protein>
    <submittedName>
        <fullName evidence="7">MipA/OmpV family protein</fullName>
    </submittedName>
</protein>
<evidence type="ECO:0000256" key="5">
    <source>
        <dbReference type="ARBA" id="ARBA00023237"/>
    </source>
</evidence>
<dbReference type="PANTHER" id="PTHR38776:SF1">
    <property type="entry name" value="MLTA-INTERACTING PROTEIN-RELATED"/>
    <property type="match status" value="1"/>
</dbReference>
<evidence type="ECO:0000256" key="3">
    <source>
        <dbReference type="ARBA" id="ARBA00022729"/>
    </source>
</evidence>
<keyword evidence="4" id="KW-0472">Membrane</keyword>
<comment type="similarity">
    <text evidence="2">Belongs to the MipA/OmpV family.</text>
</comment>
<dbReference type="Pfam" id="PF06629">
    <property type="entry name" value="MipA"/>
    <property type="match status" value="1"/>
</dbReference>
<dbReference type="RefSeq" id="WP_369788038.1">
    <property type="nucleotide sequence ID" value="NZ_CP165628.1"/>
</dbReference>
<organism evidence="7">
    <name type="scientific">Rouxiella sp. WC2420</name>
    <dbReference type="NCBI Taxonomy" id="3234145"/>
    <lineage>
        <taxon>Bacteria</taxon>
        <taxon>Pseudomonadati</taxon>
        <taxon>Pseudomonadota</taxon>
        <taxon>Gammaproteobacteria</taxon>
        <taxon>Enterobacterales</taxon>
        <taxon>Yersiniaceae</taxon>
        <taxon>Rouxiella</taxon>
    </lineage>
</organism>
<feature type="signal peptide" evidence="6">
    <location>
        <begin position="1"/>
        <end position="24"/>
    </location>
</feature>
<feature type="chain" id="PRO_5044299862" evidence="6">
    <location>
        <begin position="25"/>
        <end position="249"/>
    </location>
</feature>
<name>A0AB39VK60_9GAMM</name>
<proteinExistence type="inferred from homology"/>
<dbReference type="InterPro" id="IPR010583">
    <property type="entry name" value="MipA"/>
</dbReference>
<evidence type="ECO:0000256" key="6">
    <source>
        <dbReference type="SAM" id="SignalP"/>
    </source>
</evidence>